<dbReference type="FunFam" id="1.10.510.10:FF:000008">
    <property type="entry name" value="Non-specific serine/threonine protein kinase"/>
    <property type="match status" value="1"/>
</dbReference>
<feature type="domain" description="Protein kinase" evidence="12">
    <location>
        <begin position="216"/>
        <end position="466"/>
    </location>
</feature>
<dbReference type="FunFam" id="3.30.200.20:FF:000048">
    <property type="entry name" value="Non-specific serine/threonine protein kinase"/>
    <property type="match status" value="1"/>
</dbReference>
<name>A0AAD6IKX3_PENCN</name>
<gene>
    <name evidence="14" type="ORF">N7460_002513</name>
</gene>
<organism evidence="14 15">
    <name type="scientific">Penicillium canescens</name>
    <dbReference type="NCBI Taxonomy" id="5083"/>
    <lineage>
        <taxon>Eukaryota</taxon>
        <taxon>Fungi</taxon>
        <taxon>Dikarya</taxon>
        <taxon>Ascomycota</taxon>
        <taxon>Pezizomycotina</taxon>
        <taxon>Eurotiomycetes</taxon>
        <taxon>Eurotiomycetidae</taxon>
        <taxon>Eurotiales</taxon>
        <taxon>Aspergillaceae</taxon>
        <taxon>Penicillium</taxon>
    </lineage>
</organism>
<feature type="region of interest" description="Disordered" evidence="11">
    <location>
        <begin position="1"/>
        <end position="64"/>
    </location>
</feature>
<dbReference type="EC" id="2.7.11.1" evidence="1"/>
<feature type="compositionally biased region" description="Low complexity" evidence="11">
    <location>
        <begin position="21"/>
        <end position="44"/>
    </location>
</feature>
<evidence type="ECO:0000256" key="7">
    <source>
        <dbReference type="ARBA" id="ARBA00022840"/>
    </source>
</evidence>
<comment type="catalytic activity">
    <reaction evidence="9">
        <text>L-seryl-[protein] + ATP = O-phospho-L-seryl-[protein] + ADP + H(+)</text>
        <dbReference type="Rhea" id="RHEA:17989"/>
        <dbReference type="Rhea" id="RHEA-COMP:9863"/>
        <dbReference type="Rhea" id="RHEA-COMP:11604"/>
        <dbReference type="ChEBI" id="CHEBI:15378"/>
        <dbReference type="ChEBI" id="CHEBI:29999"/>
        <dbReference type="ChEBI" id="CHEBI:30616"/>
        <dbReference type="ChEBI" id="CHEBI:83421"/>
        <dbReference type="ChEBI" id="CHEBI:456216"/>
        <dbReference type="EC" id="2.7.11.1"/>
    </reaction>
</comment>
<dbReference type="Pfam" id="PF00433">
    <property type="entry name" value="Pkinase_C"/>
    <property type="match status" value="1"/>
</dbReference>
<evidence type="ECO:0000256" key="1">
    <source>
        <dbReference type="ARBA" id="ARBA00012513"/>
    </source>
</evidence>
<keyword evidence="6" id="KW-0418">Kinase</keyword>
<keyword evidence="7 10" id="KW-0067">ATP-binding</keyword>
<comment type="catalytic activity">
    <reaction evidence="8">
        <text>L-threonyl-[protein] + ATP = O-phospho-L-threonyl-[protein] + ADP + H(+)</text>
        <dbReference type="Rhea" id="RHEA:46608"/>
        <dbReference type="Rhea" id="RHEA-COMP:11060"/>
        <dbReference type="Rhea" id="RHEA-COMP:11605"/>
        <dbReference type="ChEBI" id="CHEBI:15378"/>
        <dbReference type="ChEBI" id="CHEBI:30013"/>
        <dbReference type="ChEBI" id="CHEBI:30616"/>
        <dbReference type="ChEBI" id="CHEBI:61977"/>
        <dbReference type="ChEBI" id="CHEBI:456216"/>
        <dbReference type="EC" id="2.7.11.1"/>
    </reaction>
</comment>
<reference evidence="14" key="2">
    <citation type="submission" date="2023-01" db="EMBL/GenBank/DDBJ databases">
        <authorList>
            <person name="Petersen C."/>
        </authorList>
    </citation>
    <scope>NUCLEOTIDE SEQUENCE</scope>
    <source>
        <strain evidence="14">IBT 15450</strain>
    </source>
</reference>
<reference evidence="14" key="1">
    <citation type="journal article" date="2023" name="IMA Fungus">
        <title>Comparative genomic study of the Penicillium genus elucidates a diverse pangenome and 15 lateral gene transfer events.</title>
        <authorList>
            <person name="Petersen C."/>
            <person name="Sorensen T."/>
            <person name="Nielsen M.R."/>
            <person name="Sondergaard T.E."/>
            <person name="Sorensen J.L."/>
            <person name="Fitzpatrick D.A."/>
            <person name="Frisvad J.C."/>
            <person name="Nielsen K.L."/>
        </authorList>
    </citation>
    <scope>NUCLEOTIDE SEQUENCE</scope>
    <source>
        <strain evidence="14">IBT 15450</strain>
    </source>
</reference>
<dbReference type="InterPro" id="IPR000961">
    <property type="entry name" value="AGC-kinase_C"/>
</dbReference>
<evidence type="ECO:0000256" key="8">
    <source>
        <dbReference type="ARBA" id="ARBA00047899"/>
    </source>
</evidence>
<comment type="caution">
    <text evidence="14">The sequence shown here is derived from an EMBL/GenBank/DDBJ whole genome shotgun (WGS) entry which is preliminary data.</text>
</comment>
<evidence type="ECO:0000259" key="12">
    <source>
        <dbReference type="PROSITE" id="PS50011"/>
    </source>
</evidence>
<dbReference type="PROSITE" id="PS50011">
    <property type="entry name" value="PROTEIN_KINASE_DOM"/>
    <property type="match status" value="1"/>
</dbReference>
<dbReference type="SMART" id="SM00220">
    <property type="entry name" value="S_TKc"/>
    <property type="match status" value="1"/>
</dbReference>
<evidence type="ECO:0000256" key="6">
    <source>
        <dbReference type="ARBA" id="ARBA00022777"/>
    </source>
</evidence>
<dbReference type="InterPro" id="IPR017441">
    <property type="entry name" value="Protein_kinase_ATP_BS"/>
</dbReference>
<keyword evidence="15" id="KW-1185">Reference proteome</keyword>
<sequence length="549" mass="60571">MFKKLLMLSPRKKKAKDQTHTSGSSSTGPSTPSAPSAPILAASTFSAPPDPNLPNPNSAVANDSPEVVEPKLGVLAVSLYQAQCISLPRDADLPKGVMPYALIDYDKTQVFINSVSGTSSEPLWAGRANQFMFDVWKSTQLTVHLFVRSSSYSPAVGRSKDICVGTAHVIPPINKQGMKNGDEFISWLDFDEGPGQLKIGFQYAETMDEKLTVSDFTLLKVIGQGSFGKVLQVRKNDTQRVYAMKSVRKAKIISRNEVLHTMTERSVLAQVNNAFIVPLKFSFQSETKLYFVLAFVNGGELFTHLNDAKAFDINRARFYTAELLCALECLHDFGVIYRDLKPENILLDYEGHIALCDFGLCKLAMRDEDKTDTFCGTPEYMAPEVITNSPYNKTVDWWTLGVLLYEMLTGLPPFYDEDKDEMYRKIFSTAVIAPAAKSLLQGLLHRGPAQRLGANGAGEIKAHPFFKGIDWHKLAQRRYVPAFKPNVTGINDTGAIDQQWTGQSPRDSVPSGPALCRAQQQQFAGFSFTRAGSSPHAEGSRVAGSQNQE</sequence>
<dbReference type="PROSITE" id="PS51285">
    <property type="entry name" value="AGC_KINASE_CTER"/>
    <property type="match status" value="1"/>
</dbReference>
<feature type="region of interest" description="Disordered" evidence="11">
    <location>
        <begin position="529"/>
        <end position="549"/>
    </location>
</feature>
<keyword evidence="5 10" id="KW-0547">Nucleotide-binding</keyword>
<keyword evidence="4" id="KW-0808">Transferase</keyword>
<dbReference type="PANTHER" id="PTHR24351">
    <property type="entry name" value="RIBOSOMAL PROTEIN S6 KINASE"/>
    <property type="match status" value="1"/>
</dbReference>
<evidence type="ECO:0000313" key="14">
    <source>
        <dbReference type="EMBL" id="KAJ6051979.1"/>
    </source>
</evidence>
<proteinExistence type="predicted"/>
<dbReference type="EMBL" id="JAQJZL010000002">
    <property type="protein sequence ID" value="KAJ6051979.1"/>
    <property type="molecule type" value="Genomic_DNA"/>
</dbReference>
<dbReference type="SMART" id="SM00133">
    <property type="entry name" value="S_TK_X"/>
    <property type="match status" value="1"/>
</dbReference>
<dbReference type="PROSITE" id="PS00107">
    <property type="entry name" value="PROTEIN_KINASE_ATP"/>
    <property type="match status" value="1"/>
</dbReference>
<keyword evidence="3" id="KW-0597">Phosphoprotein</keyword>
<dbReference type="AlphaFoldDB" id="A0AAD6IKX3"/>
<dbReference type="SUPFAM" id="SSF56112">
    <property type="entry name" value="Protein kinase-like (PK-like)"/>
    <property type="match status" value="1"/>
</dbReference>
<accession>A0AAD6IKX3</accession>
<evidence type="ECO:0000256" key="9">
    <source>
        <dbReference type="ARBA" id="ARBA00048679"/>
    </source>
</evidence>
<dbReference type="InterPro" id="IPR011009">
    <property type="entry name" value="Kinase-like_dom_sf"/>
</dbReference>
<feature type="binding site" evidence="10">
    <location>
        <position position="249"/>
    </location>
    <ligand>
        <name>ATP</name>
        <dbReference type="ChEBI" id="CHEBI:30616"/>
    </ligand>
</feature>
<feature type="domain" description="AGC-kinase C-terminal" evidence="13">
    <location>
        <begin position="467"/>
        <end position="538"/>
    </location>
</feature>
<evidence type="ECO:0000259" key="13">
    <source>
        <dbReference type="PROSITE" id="PS51285"/>
    </source>
</evidence>
<evidence type="ECO:0000256" key="10">
    <source>
        <dbReference type="PROSITE-ProRule" id="PRU10141"/>
    </source>
</evidence>
<dbReference type="InterPro" id="IPR008271">
    <property type="entry name" value="Ser/Thr_kinase_AS"/>
</dbReference>
<dbReference type="InterPro" id="IPR017892">
    <property type="entry name" value="Pkinase_C"/>
</dbReference>
<evidence type="ECO:0000256" key="5">
    <source>
        <dbReference type="ARBA" id="ARBA00022741"/>
    </source>
</evidence>
<evidence type="ECO:0000256" key="3">
    <source>
        <dbReference type="ARBA" id="ARBA00022553"/>
    </source>
</evidence>
<dbReference type="Gene3D" id="3.30.200.20">
    <property type="entry name" value="Phosphorylase Kinase, domain 1"/>
    <property type="match status" value="1"/>
</dbReference>
<evidence type="ECO:0000256" key="4">
    <source>
        <dbReference type="ARBA" id="ARBA00022679"/>
    </source>
</evidence>
<dbReference type="Gene3D" id="1.10.510.10">
    <property type="entry name" value="Transferase(Phosphotransferase) domain 1"/>
    <property type="match status" value="1"/>
</dbReference>
<protein>
    <recommendedName>
        <fullName evidence="1">non-specific serine/threonine protein kinase</fullName>
        <ecNumber evidence="1">2.7.11.1</ecNumber>
    </recommendedName>
</protein>
<evidence type="ECO:0000313" key="15">
    <source>
        <dbReference type="Proteomes" id="UP001219568"/>
    </source>
</evidence>
<dbReference type="PROSITE" id="PS00108">
    <property type="entry name" value="PROTEIN_KINASE_ST"/>
    <property type="match status" value="1"/>
</dbReference>
<dbReference type="GO" id="GO:0005524">
    <property type="term" value="F:ATP binding"/>
    <property type="evidence" value="ECO:0007669"/>
    <property type="project" value="UniProtKB-UniRule"/>
</dbReference>
<evidence type="ECO:0000256" key="2">
    <source>
        <dbReference type="ARBA" id="ARBA00022527"/>
    </source>
</evidence>
<dbReference type="GO" id="GO:0004674">
    <property type="term" value="F:protein serine/threonine kinase activity"/>
    <property type="evidence" value="ECO:0007669"/>
    <property type="project" value="UniProtKB-KW"/>
</dbReference>
<dbReference type="Pfam" id="PF00069">
    <property type="entry name" value="Pkinase"/>
    <property type="match status" value="1"/>
</dbReference>
<evidence type="ECO:0000256" key="11">
    <source>
        <dbReference type="SAM" id="MobiDB-lite"/>
    </source>
</evidence>
<keyword evidence="2" id="KW-0723">Serine/threonine-protein kinase</keyword>
<dbReference type="InterPro" id="IPR000719">
    <property type="entry name" value="Prot_kinase_dom"/>
</dbReference>
<dbReference type="Proteomes" id="UP001219568">
    <property type="component" value="Unassembled WGS sequence"/>
</dbReference>